<dbReference type="EMBL" id="JBHTJH010000004">
    <property type="protein sequence ID" value="MFD0862097.1"/>
    <property type="molecule type" value="Genomic_DNA"/>
</dbReference>
<keyword evidence="4" id="KW-1185">Reference proteome</keyword>
<reference evidence="4" key="1">
    <citation type="journal article" date="2019" name="Int. J. Syst. Evol. Microbiol.">
        <title>The Global Catalogue of Microorganisms (GCM) 10K type strain sequencing project: providing services to taxonomists for standard genome sequencing and annotation.</title>
        <authorList>
            <consortium name="The Broad Institute Genomics Platform"/>
            <consortium name="The Broad Institute Genome Sequencing Center for Infectious Disease"/>
            <person name="Wu L."/>
            <person name="Ma J."/>
        </authorList>
    </citation>
    <scope>NUCLEOTIDE SEQUENCE [LARGE SCALE GENOMIC DNA]</scope>
    <source>
        <strain evidence="4">CCUG 62952</strain>
    </source>
</reference>
<keyword evidence="1" id="KW-0732">Signal</keyword>
<dbReference type="PROSITE" id="PS51257">
    <property type="entry name" value="PROKAR_LIPOPROTEIN"/>
    <property type="match status" value="1"/>
</dbReference>
<proteinExistence type="predicted"/>
<dbReference type="InterPro" id="IPR024311">
    <property type="entry name" value="Lipocalin-like"/>
</dbReference>
<feature type="chain" id="PRO_5047462200" evidence="1">
    <location>
        <begin position="26"/>
        <end position="160"/>
    </location>
</feature>
<evidence type="ECO:0000313" key="4">
    <source>
        <dbReference type="Proteomes" id="UP001596978"/>
    </source>
</evidence>
<protein>
    <submittedName>
        <fullName evidence="3">Lipocalin family protein</fullName>
    </submittedName>
</protein>
<gene>
    <name evidence="3" type="ORF">ACFQ1M_07745</name>
</gene>
<dbReference type="RefSeq" id="WP_386406366.1">
    <property type="nucleotide sequence ID" value="NZ_JBHTJH010000004.1"/>
</dbReference>
<feature type="domain" description="Lipocalin-like" evidence="2">
    <location>
        <begin position="33"/>
        <end position="138"/>
    </location>
</feature>
<organism evidence="3 4">
    <name type="scientific">Sungkyunkwania multivorans</name>
    <dbReference type="NCBI Taxonomy" id="1173618"/>
    <lineage>
        <taxon>Bacteria</taxon>
        <taxon>Pseudomonadati</taxon>
        <taxon>Bacteroidota</taxon>
        <taxon>Flavobacteriia</taxon>
        <taxon>Flavobacteriales</taxon>
        <taxon>Flavobacteriaceae</taxon>
        <taxon>Sungkyunkwania</taxon>
    </lineage>
</organism>
<evidence type="ECO:0000256" key="1">
    <source>
        <dbReference type="SAM" id="SignalP"/>
    </source>
</evidence>
<dbReference type="Proteomes" id="UP001596978">
    <property type="component" value="Unassembled WGS sequence"/>
</dbReference>
<dbReference type="Pfam" id="PF13648">
    <property type="entry name" value="Lipocalin_4"/>
    <property type="match status" value="1"/>
</dbReference>
<feature type="signal peptide" evidence="1">
    <location>
        <begin position="1"/>
        <end position="25"/>
    </location>
</feature>
<name>A0ABW3CZ17_9FLAO</name>
<sequence length="160" mass="18063">MRKVHLIYLAIFSMVAASCSVPKFAREVRQTVNGSWTLTDISYDQPGRYETVLFNDADAKCFVGSDWFFRNNNSTGTYTISSKNNCASGIRYIRWSVNEKEEGKAQLQFKLTDERKKDVSSGGYLLNISSLNSETMVLDHSVMVGGNPLKISYTFKRTNS</sequence>
<evidence type="ECO:0000259" key="2">
    <source>
        <dbReference type="Pfam" id="PF13648"/>
    </source>
</evidence>
<accession>A0ABW3CZ17</accession>
<evidence type="ECO:0000313" key="3">
    <source>
        <dbReference type="EMBL" id="MFD0862097.1"/>
    </source>
</evidence>
<comment type="caution">
    <text evidence="3">The sequence shown here is derived from an EMBL/GenBank/DDBJ whole genome shotgun (WGS) entry which is preliminary data.</text>
</comment>